<dbReference type="EMBL" id="AFHQ01000062">
    <property type="protein sequence ID" value="EGK56734.1"/>
    <property type="molecule type" value="Genomic_DNA"/>
</dbReference>
<comment type="caution">
    <text evidence="1">The sequence shown here is derived from an EMBL/GenBank/DDBJ whole genome shotgun (WGS) entry which is preliminary data.</text>
</comment>
<dbReference type="STRING" id="888060.HMPREF9081_2545"/>
<keyword evidence="2" id="KW-1185">Reference proteome</keyword>
<name>F5RQK9_9FIRM</name>
<organism evidence="1 2">
    <name type="scientific">Centipeda periodontii DSM 2778</name>
    <dbReference type="NCBI Taxonomy" id="888060"/>
    <lineage>
        <taxon>Bacteria</taxon>
        <taxon>Bacillati</taxon>
        <taxon>Bacillota</taxon>
        <taxon>Negativicutes</taxon>
        <taxon>Selenomonadales</taxon>
        <taxon>Selenomonadaceae</taxon>
        <taxon>Centipeda</taxon>
    </lineage>
</organism>
<accession>F5RQK9</accession>
<dbReference type="RefSeq" id="WP_006307723.1">
    <property type="nucleotide sequence ID" value="NZ_GL892076.1"/>
</dbReference>
<evidence type="ECO:0000313" key="1">
    <source>
        <dbReference type="EMBL" id="EGK56734.1"/>
    </source>
</evidence>
<reference evidence="1 2" key="1">
    <citation type="submission" date="2011-04" db="EMBL/GenBank/DDBJ databases">
        <authorList>
            <person name="Muzny D."/>
            <person name="Qin X."/>
            <person name="Deng J."/>
            <person name="Jiang H."/>
            <person name="Liu Y."/>
            <person name="Qu J."/>
            <person name="Song X.-Z."/>
            <person name="Zhang L."/>
            <person name="Thornton R."/>
            <person name="Coyle M."/>
            <person name="Francisco L."/>
            <person name="Jackson L."/>
            <person name="Javaid M."/>
            <person name="Korchina V."/>
            <person name="Kovar C."/>
            <person name="Mata R."/>
            <person name="Mathew T."/>
            <person name="Ngo R."/>
            <person name="Nguyen L."/>
            <person name="Nguyen N."/>
            <person name="Okwuonu G."/>
            <person name="Ongeri F."/>
            <person name="Pham C."/>
            <person name="Simmons D."/>
            <person name="Wilczek-Boney K."/>
            <person name="Hale W."/>
            <person name="Jakkamsetti A."/>
            <person name="Pham P."/>
            <person name="Ruth R."/>
            <person name="San Lucas F."/>
            <person name="Warren J."/>
            <person name="Zhang J."/>
            <person name="Zhao Z."/>
            <person name="Zhou C."/>
            <person name="Zhu D."/>
            <person name="Lee S."/>
            <person name="Bess C."/>
            <person name="Blankenburg K."/>
            <person name="Forbes L."/>
            <person name="Fu Q."/>
            <person name="Gubbala S."/>
            <person name="Hirani K."/>
            <person name="Jayaseelan J.C."/>
            <person name="Lara F."/>
            <person name="Munidasa M."/>
            <person name="Palculict T."/>
            <person name="Patil S."/>
            <person name="Pu L.-L."/>
            <person name="Saada N."/>
            <person name="Tang L."/>
            <person name="Weissenberger G."/>
            <person name="Zhu Y."/>
            <person name="Hemphill L."/>
            <person name="Shang Y."/>
            <person name="Youmans B."/>
            <person name="Ayvaz T."/>
            <person name="Ross M."/>
            <person name="Santibanez J."/>
            <person name="Aqrawi P."/>
            <person name="Gross S."/>
            <person name="Joshi V."/>
            <person name="Fowler G."/>
            <person name="Nazareth L."/>
            <person name="Reid J."/>
            <person name="Worley K."/>
            <person name="Petrosino J."/>
            <person name="Highlander S."/>
            <person name="Gibbs R."/>
        </authorList>
    </citation>
    <scope>NUCLEOTIDE SEQUENCE [LARGE SCALE GENOMIC DNA]</scope>
    <source>
        <strain evidence="1 2">DSM 2778</strain>
    </source>
</reference>
<evidence type="ECO:0000313" key="2">
    <source>
        <dbReference type="Proteomes" id="UP000004067"/>
    </source>
</evidence>
<sequence>MAQIFRPIEAANRTHSQSYVEDLLTKSGQKRCAKMAVLNLSVFP</sequence>
<dbReference type="AlphaFoldDB" id="F5RQK9"/>
<dbReference type="HOGENOM" id="CLU_214258_0_0_9"/>
<proteinExistence type="predicted"/>
<protein>
    <submittedName>
        <fullName evidence="1">Uncharacterized protein</fullName>
    </submittedName>
</protein>
<dbReference type="Proteomes" id="UP000004067">
    <property type="component" value="Unassembled WGS sequence"/>
</dbReference>
<gene>
    <name evidence="1" type="ORF">HMPREF9081_2545</name>
</gene>